<organism evidence="1 2">
    <name type="scientific">Paraglomus occultum</name>
    <dbReference type="NCBI Taxonomy" id="144539"/>
    <lineage>
        <taxon>Eukaryota</taxon>
        <taxon>Fungi</taxon>
        <taxon>Fungi incertae sedis</taxon>
        <taxon>Mucoromycota</taxon>
        <taxon>Glomeromycotina</taxon>
        <taxon>Glomeromycetes</taxon>
        <taxon>Paraglomerales</taxon>
        <taxon>Paraglomeraceae</taxon>
        <taxon>Paraglomus</taxon>
    </lineage>
</organism>
<dbReference type="EMBL" id="CAJVPJ010000307">
    <property type="protein sequence ID" value="CAG8509412.1"/>
    <property type="molecule type" value="Genomic_DNA"/>
</dbReference>
<keyword evidence="2" id="KW-1185">Reference proteome</keyword>
<accession>A0A9N8ZW56</accession>
<proteinExistence type="predicted"/>
<name>A0A9N8ZW56_9GLOM</name>
<dbReference type="Proteomes" id="UP000789572">
    <property type="component" value="Unassembled WGS sequence"/>
</dbReference>
<evidence type="ECO:0000313" key="2">
    <source>
        <dbReference type="Proteomes" id="UP000789572"/>
    </source>
</evidence>
<sequence>MSNMTDFNNQSIYESNSYSIPLDQMRSADTDYVGVLPSNQIPILNSNYANANSMDFNDACFYQSLSQDFRPSDIGPLDSNGIYMDVNESLSAERHEYVENNENRINDASMDYYSNSDIEPSVRYLLPQTPDQAQSAAIFSNNAATSHRQVIIIMNADINLERLLSIIQQCGSVDRVYM</sequence>
<comment type="caution">
    <text evidence="1">The sequence shown here is derived from an EMBL/GenBank/DDBJ whole genome shotgun (WGS) entry which is preliminary data.</text>
</comment>
<gene>
    <name evidence="1" type="ORF">POCULU_LOCUS2990</name>
</gene>
<evidence type="ECO:0000313" key="1">
    <source>
        <dbReference type="EMBL" id="CAG8509412.1"/>
    </source>
</evidence>
<protein>
    <submittedName>
        <fullName evidence="1">10765_t:CDS:1</fullName>
    </submittedName>
</protein>
<reference evidence="1" key="1">
    <citation type="submission" date="2021-06" db="EMBL/GenBank/DDBJ databases">
        <authorList>
            <person name="Kallberg Y."/>
            <person name="Tangrot J."/>
            <person name="Rosling A."/>
        </authorList>
    </citation>
    <scope>NUCLEOTIDE SEQUENCE</scope>
    <source>
        <strain evidence="1">IA702</strain>
    </source>
</reference>
<dbReference type="OrthoDB" id="10527926at2759"/>
<dbReference type="AlphaFoldDB" id="A0A9N8ZW56"/>